<dbReference type="PANTHER" id="PTHR42794">
    <property type="entry name" value="HEMIN IMPORT ATP-BINDING PROTEIN HMUV"/>
    <property type="match status" value="1"/>
</dbReference>
<dbReference type="InterPro" id="IPR003439">
    <property type="entry name" value="ABC_transporter-like_ATP-bd"/>
</dbReference>
<evidence type="ECO:0000256" key="5">
    <source>
        <dbReference type="ARBA" id="ARBA00022967"/>
    </source>
</evidence>
<keyword evidence="2" id="KW-0813">Transport</keyword>
<evidence type="ECO:0000256" key="4">
    <source>
        <dbReference type="ARBA" id="ARBA00022840"/>
    </source>
</evidence>
<comment type="caution">
    <text evidence="8">The sequence shown here is derived from an EMBL/GenBank/DDBJ whole genome shotgun (WGS) entry which is preliminary data.</text>
</comment>
<dbReference type="Pfam" id="PF00005">
    <property type="entry name" value="ABC_tran"/>
    <property type="match status" value="1"/>
</dbReference>
<accession>A0ABV0BKZ5</accession>
<dbReference type="InterPro" id="IPR017871">
    <property type="entry name" value="ABC_transporter-like_CS"/>
</dbReference>
<dbReference type="EMBL" id="JBBYXI010000003">
    <property type="protein sequence ID" value="MEN3931268.1"/>
    <property type="molecule type" value="Genomic_DNA"/>
</dbReference>
<evidence type="ECO:0000259" key="7">
    <source>
        <dbReference type="PROSITE" id="PS50893"/>
    </source>
</evidence>
<evidence type="ECO:0000256" key="3">
    <source>
        <dbReference type="ARBA" id="ARBA00022741"/>
    </source>
</evidence>
<dbReference type="RefSeq" id="WP_346337303.1">
    <property type="nucleotide sequence ID" value="NZ_JBBYXI010000003.1"/>
</dbReference>
<keyword evidence="9" id="KW-1185">Reference proteome</keyword>
<dbReference type="CDD" id="cd03214">
    <property type="entry name" value="ABC_Iron-Siderophores_B12_Hemin"/>
    <property type="match status" value="1"/>
</dbReference>
<dbReference type="SMART" id="SM00382">
    <property type="entry name" value="AAA"/>
    <property type="match status" value="1"/>
</dbReference>
<dbReference type="PROSITE" id="PS00211">
    <property type="entry name" value="ABC_TRANSPORTER_1"/>
    <property type="match status" value="1"/>
</dbReference>
<evidence type="ECO:0000256" key="6">
    <source>
        <dbReference type="ARBA" id="ARBA00037066"/>
    </source>
</evidence>
<evidence type="ECO:0000313" key="8">
    <source>
        <dbReference type="EMBL" id="MEN3931268.1"/>
    </source>
</evidence>
<dbReference type="Proteomes" id="UP001418637">
    <property type="component" value="Unassembled WGS sequence"/>
</dbReference>
<dbReference type="SUPFAM" id="SSF52540">
    <property type="entry name" value="P-loop containing nucleoside triphosphate hydrolases"/>
    <property type="match status" value="1"/>
</dbReference>
<sequence length="258" mass="27507">MSTLSASGLYVSLGQKSVLKDIDLTFKSGQVTAIVGPNGAGKSTLLTCLCGLRAPTTGQVFLDQTPLLSMKSAHRAQKLGFLQQNPEIAWAIDVLTMVSLGRTPYAGFNKLTAVDHAAVNRAMAQTDMLPFADRDVTTLSGGERARAILARALAGEPEWLLADEPFDGLDPRHQLEAVKIFREMATTESKGVIVTLHDLTLAARLADTIIVLAEGKTIAIGTPEEALTPSILAKTYGVETRTIMSETGPIIHIVGLSR</sequence>
<protein>
    <submittedName>
        <fullName evidence="8">ABC transporter ATP-binding protein</fullName>
    </submittedName>
</protein>
<comment type="function">
    <text evidence="6">Part of the ABC transporter complex HmuTUV involved in hemin import. Responsible for energy coupling to the transport system.</text>
</comment>
<dbReference type="Gene3D" id="3.40.50.300">
    <property type="entry name" value="P-loop containing nucleotide triphosphate hydrolases"/>
    <property type="match status" value="1"/>
</dbReference>
<keyword evidence="3" id="KW-0547">Nucleotide-binding</keyword>
<comment type="similarity">
    <text evidence="1">Belongs to the ABC transporter superfamily.</text>
</comment>
<feature type="domain" description="ABC transporter" evidence="7">
    <location>
        <begin position="4"/>
        <end position="239"/>
    </location>
</feature>
<dbReference type="GO" id="GO:0005524">
    <property type="term" value="F:ATP binding"/>
    <property type="evidence" value="ECO:0007669"/>
    <property type="project" value="UniProtKB-KW"/>
</dbReference>
<proteinExistence type="inferred from homology"/>
<dbReference type="PANTHER" id="PTHR42794:SF1">
    <property type="entry name" value="HEMIN IMPORT ATP-BINDING PROTEIN HMUV"/>
    <property type="match status" value="1"/>
</dbReference>
<dbReference type="InterPro" id="IPR027417">
    <property type="entry name" value="P-loop_NTPase"/>
</dbReference>
<dbReference type="InterPro" id="IPR003593">
    <property type="entry name" value="AAA+_ATPase"/>
</dbReference>
<keyword evidence="4 8" id="KW-0067">ATP-binding</keyword>
<reference evidence="8 9" key="1">
    <citation type="submission" date="2024-04" db="EMBL/GenBank/DDBJ databases">
        <title>A novel species isolated from cricket.</title>
        <authorList>
            <person name="Wang H.-C."/>
        </authorList>
    </citation>
    <scope>NUCLEOTIDE SEQUENCE [LARGE SCALE GENOMIC DNA]</scope>
    <source>
        <strain evidence="8 9">WL0021</strain>
    </source>
</reference>
<evidence type="ECO:0000256" key="2">
    <source>
        <dbReference type="ARBA" id="ARBA00022448"/>
    </source>
</evidence>
<evidence type="ECO:0000313" key="9">
    <source>
        <dbReference type="Proteomes" id="UP001418637"/>
    </source>
</evidence>
<organism evidence="8 9">
    <name type="scientific">Hohaiivirga grylli</name>
    <dbReference type="NCBI Taxonomy" id="3133970"/>
    <lineage>
        <taxon>Bacteria</taxon>
        <taxon>Pseudomonadati</taxon>
        <taxon>Pseudomonadota</taxon>
        <taxon>Alphaproteobacteria</taxon>
        <taxon>Hyphomicrobiales</taxon>
        <taxon>Methylobacteriaceae</taxon>
        <taxon>Hohaiivirga</taxon>
    </lineage>
</organism>
<name>A0ABV0BKZ5_9HYPH</name>
<gene>
    <name evidence="8" type="ORF">WJT86_09380</name>
</gene>
<keyword evidence="5" id="KW-1278">Translocase</keyword>
<dbReference type="PROSITE" id="PS50893">
    <property type="entry name" value="ABC_TRANSPORTER_2"/>
    <property type="match status" value="1"/>
</dbReference>
<evidence type="ECO:0000256" key="1">
    <source>
        <dbReference type="ARBA" id="ARBA00005417"/>
    </source>
</evidence>